<evidence type="ECO:0000313" key="2">
    <source>
        <dbReference type="EMBL" id="GMN65713.1"/>
    </source>
</evidence>
<feature type="region of interest" description="Disordered" evidence="1">
    <location>
        <begin position="1"/>
        <end position="61"/>
    </location>
</feature>
<dbReference type="AlphaFoldDB" id="A0AA88J932"/>
<keyword evidence="6" id="KW-1185">Reference proteome</keyword>
<organism evidence="3 6">
    <name type="scientific">Ficus carica</name>
    <name type="common">Common fig</name>
    <dbReference type="NCBI Taxonomy" id="3494"/>
    <lineage>
        <taxon>Eukaryota</taxon>
        <taxon>Viridiplantae</taxon>
        <taxon>Streptophyta</taxon>
        <taxon>Embryophyta</taxon>
        <taxon>Tracheophyta</taxon>
        <taxon>Spermatophyta</taxon>
        <taxon>Magnoliopsida</taxon>
        <taxon>eudicotyledons</taxon>
        <taxon>Gunneridae</taxon>
        <taxon>Pentapetalae</taxon>
        <taxon>rosids</taxon>
        <taxon>fabids</taxon>
        <taxon>Rosales</taxon>
        <taxon>Moraceae</taxon>
        <taxon>Ficeae</taxon>
        <taxon>Ficus</taxon>
    </lineage>
</organism>
<gene>
    <name evidence="2" type="ORF">TIFTF001_034781</name>
    <name evidence="3" type="ORF">TIFTF001_034788</name>
    <name evidence="4" type="ORF">TIFTF001_034802</name>
    <name evidence="5" type="ORF">TIFTF001_034809</name>
</gene>
<feature type="compositionally biased region" description="Polar residues" evidence="1">
    <location>
        <begin position="25"/>
        <end position="38"/>
    </location>
</feature>
<evidence type="ECO:0000313" key="6">
    <source>
        <dbReference type="Proteomes" id="UP001187192"/>
    </source>
</evidence>
<comment type="caution">
    <text evidence="3">The sequence shown here is derived from an EMBL/GenBank/DDBJ whole genome shotgun (WGS) entry which is preliminary data.</text>
</comment>
<protein>
    <submittedName>
        <fullName evidence="3">Uncharacterized protein</fullName>
    </submittedName>
</protein>
<reference evidence="3" key="1">
    <citation type="submission" date="2023-07" db="EMBL/GenBank/DDBJ databases">
        <title>draft genome sequence of fig (Ficus carica).</title>
        <authorList>
            <person name="Takahashi T."/>
            <person name="Nishimura K."/>
        </authorList>
    </citation>
    <scope>NUCLEOTIDE SEQUENCE</scope>
</reference>
<accession>A0AA88J932</accession>
<dbReference type="EMBL" id="BTGU01000257">
    <property type="protein sequence ID" value="GMN65719.1"/>
    <property type="molecule type" value="Genomic_DNA"/>
</dbReference>
<proteinExistence type="predicted"/>
<sequence>MISTDFSCDFPHDFNRRNQDHRRSPVSNQPTPTANSNPIPGETIAGPGSEQEEKSGRRRKRKEYVALRSNGGEFLGDVDVGQRKFVKTVAGVEALDGNGDGELRACSQRRLGRRPKWRSVVDSEEGLR</sequence>
<dbReference type="EMBL" id="BTGU01000259">
    <property type="protein sequence ID" value="GMN65740.1"/>
    <property type="molecule type" value="Genomic_DNA"/>
</dbReference>
<dbReference type="EMBL" id="BTGU01000258">
    <property type="protein sequence ID" value="GMN65734.1"/>
    <property type="molecule type" value="Genomic_DNA"/>
</dbReference>
<evidence type="ECO:0000256" key="1">
    <source>
        <dbReference type="SAM" id="MobiDB-lite"/>
    </source>
</evidence>
<dbReference type="EMBL" id="BTGU01000256">
    <property type="protein sequence ID" value="GMN65713.1"/>
    <property type="molecule type" value="Genomic_DNA"/>
</dbReference>
<evidence type="ECO:0000313" key="3">
    <source>
        <dbReference type="EMBL" id="GMN65719.1"/>
    </source>
</evidence>
<name>A0AA88J932_FICCA</name>
<dbReference type="Proteomes" id="UP001187192">
    <property type="component" value="Unassembled WGS sequence"/>
</dbReference>
<evidence type="ECO:0000313" key="4">
    <source>
        <dbReference type="EMBL" id="GMN65734.1"/>
    </source>
</evidence>
<feature type="compositionally biased region" description="Basic and acidic residues" evidence="1">
    <location>
        <begin position="10"/>
        <end position="23"/>
    </location>
</feature>
<evidence type="ECO:0000313" key="5">
    <source>
        <dbReference type="EMBL" id="GMN65740.1"/>
    </source>
</evidence>